<keyword evidence="1" id="KW-0472">Membrane</keyword>
<comment type="caution">
    <text evidence="2">The sequence shown here is derived from an EMBL/GenBank/DDBJ whole genome shotgun (WGS) entry which is preliminary data.</text>
</comment>
<accession>A0A7L4K2W9</accession>
<name>A0A7L4K2W9_9AVES</name>
<dbReference type="InterPro" id="IPR039090">
    <property type="entry name" value="CD7"/>
</dbReference>
<dbReference type="Proteomes" id="UP000519239">
    <property type="component" value="Unassembled WGS sequence"/>
</dbReference>
<keyword evidence="1" id="KW-1133">Transmembrane helix</keyword>
<keyword evidence="3" id="KW-1185">Reference proteome</keyword>
<dbReference type="OrthoDB" id="9899013at2759"/>
<proteinExistence type="predicted"/>
<dbReference type="Gene3D" id="2.60.40.10">
    <property type="entry name" value="Immunoglobulins"/>
    <property type="match status" value="1"/>
</dbReference>
<evidence type="ECO:0000313" key="3">
    <source>
        <dbReference type="Proteomes" id="UP000519239"/>
    </source>
</evidence>
<dbReference type="PANTHER" id="PTHR15343:SF0">
    <property type="entry name" value="T-CELL ANTIGEN CD7"/>
    <property type="match status" value="1"/>
</dbReference>
<dbReference type="GO" id="GO:0016020">
    <property type="term" value="C:membrane"/>
    <property type="evidence" value="ECO:0007669"/>
    <property type="project" value="InterPro"/>
</dbReference>
<protein>
    <submittedName>
        <fullName evidence="2">CD7 protein</fullName>
    </submittedName>
</protein>
<evidence type="ECO:0000256" key="1">
    <source>
        <dbReference type="SAM" id="Phobius"/>
    </source>
</evidence>
<dbReference type="InterPro" id="IPR013783">
    <property type="entry name" value="Ig-like_fold"/>
</dbReference>
<dbReference type="EMBL" id="VWPQ01005716">
    <property type="protein sequence ID" value="NXY47193.1"/>
    <property type="molecule type" value="Genomic_DNA"/>
</dbReference>
<reference evidence="2 3" key="1">
    <citation type="submission" date="2019-09" db="EMBL/GenBank/DDBJ databases">
        <title>Bird 10,000 Genomes (B10K) Project - Family phase.</title>
        <authorList>
            <person name="Zhang G."/>
        </authorList>
    </citation>
    <scope>NUCLEOTIDE SEQUENCE [LARGE SCALE GENOMIC DNA]</scope>
    <source>
        <strain evidence="2">B10K-CU-031-02</strain>
        <tissue evidence="2">Muscle</tissue>
    </source>
</reference>
<dbReference type="AlphaFoldDB" id="A0A7L4K2W9"/>
<dbReference type="PANTHER" id="PTHR15343">
    <property type="entry name" value="CD7"/>
    <property type="match status" value="1"/>
</dbReference>
<dbReference type="GO" id="GO:0038023">
    <property type="term" value="F:signaling receptor activity"/>
    <property type="evidence" value="ECO:0007669"/>
    <property type="project" value="InterPro"/>
</dbReference>
<feature type="non-terminal residue" evidence="2">
    <location>
        <position position="145"/>
    </location>
</feature>
<evidence type="ECO:0000313" key="2">
    <source>
        <dbReference type="EMBL" id="NXY47193.1"/>
    </source>
</evidence>
<feature type="non-terminal residue" evidence="2">
    <location>
        <position position="1"/>
    </location>
</feature>
<feature type="transmembrane region" description="Helical" evidence="1">
    <location>
        <begin position="91"/>
        <end position="115"/>
    </location>
</feature>
<gene>
    <name evidence="2" type="primary">Cd7</name>
    <name evidence="2" type="ORF">CEUAER_R03278</name>
</gene>
<keyword evidence="1" id="KW-0812">Transmembrane</keyword>
<organism evidence="2 3">
    <name type="scientific">Ceuthmochares aereus</name>
    <dbReference type="NCBI Taxonomy" id="1961834"/>
    <lineage>
        <taxon>Eukaryota</taxon>
        <taxon>Metazoa</taxon>
        <taxon>Chordata</taxon>
        <taxon>Craniata</taxon>
        <taxon>Vertebrata</taxon>
        <taxon>Euteleostomi</taxon>
        <taxon>Archelosauria</taxon>
        <taxon>Archosauria</taxon>
        <taxon>Dinosauria</taxon>
        <taxon>Saurischia</taxon>
        <taxon>Theropoda</taxon>
        <taxon>Coelurosauria</taxon>
        <taxon>Aves</taxon>
        <taxon>Neognathae</taxon>
        <taxon>Neoaves</taxon>
        <taxon>Otidimorphae</taxon>
        <taxon>Cuculiformes</taxon>
        <taxon>Cuculidae</taxon>
        <taxon>Ceuthmochares</taxon>
    </lineage>
</organism>
<sequence>LLLKTHMQPEKVLYVSSQNVPTVSPAFAERLKYSKQEKKIVITLRDLRKTDSDIYVCVGVLRNVSFLSVNRNGTMMLIKEAEQRDCNSSSWVFYSLIIMVALLFSALIYCTLNRVNIKKYFQRRKPNTVYEDMSYISRHNTLVRT</sequence>
<dbReference type="GO" id="GO:0002250">
    <property type="term" value="P:adaptive immune response"/>
    <property type="evidence" value="ECO:0007669"/>
    <property type="project" value="InterPro"/>
</dbReference>